<sequence length="139" mass="15262">MNIELDILRYVKEHKIPMVKVAQAAGMTPQNIKKSIGNNPKGDTITNIANGLGVHPSVFFYDKDEEKETADDSETKQNEEAVEATDKPAYPVHESGLVTENQQQTGAMIPASSMMQAETFCPHCGTRVKLGVVMIQESK</sequence>
<dbReference type="InterPro" id="IPR010982">
    <property type="entry name" value="Lambda_DNA-bd_dom_sf"/>
</dbReference>
<dbReference type="EMBL" id="BK015636">
    <property type="protein sequence ID" value="DAE17103.1"/>
    <property type="molecule type" value="Genomic_DNA"/>
</dbReference>
<organism evidence="2">
    <name type="scientific">Siphoviridae sp. ctbvd11</name>
    <dbReference type="NCBI Taxonomy" id="2825567"/>
    <lineage>
        <taxon>Viruses</taxon>
        <taxon>Duplodnaviria</taxon>
        <taxon>Heunggongvirae</taxon>
        <taxon>Uroviricota</taxon>
        <taxon>Caudoviricetes</taxon>
    </lineage>
</organism>
<accession>A0A8S5QCV5</accession>
<evidence type="ECO:0000313" key="2">
    <source>
        <dbReference type="EMBL" id="DAE17103.1"/>
    </source>
</evidence>
<protein>
    <submittedName>
        <fullName evidence="2">Regulatory protein-modification, helix-turn-helix, transcriptional regulato, DNA</fullName>
    </submittedName>
</protein>
<reference evidence="2" key="1">
    <citation type="journal article" date="2021" name="Proc. Natl. Acad. Sci. U.S.A.">
        <title>A Catalog of Tens of Thousands of Viruses from Human Metagenomes Reveals Hidden Associations with Chronic Diseases.</title>
        <authorList>
            <person name="Tisza M.J."/>
            <person name="Buck C.B."/>
        </authorList>
    </citation>
    <scope>NUCLEOTIDE SEQUENCE</scope>
    <source>
        <strain evidence="2">Ctbvd11</strain>
    </source>
</reference>
<name>A0A8S5QCV5_9CAUD</name>
<feature type="region of interest" description="Disordered" evidence="1">
    <location>
        <begin position="62"/>
        <end position="104"/>
    </location>
</feature>
<evidence type="ECO:0000256" key="1">
    <source>
        <dbReference type="SAM" id="MobiDB-lite"/>
    </source>
</evidence>
<dbReference type="SUPFAM" id="SSF47413">
    <property type="entry name" value="lambda repressor-like DNA-binding domains"/>
    <property type="match status" value="1"/>
</dbReference>
<dbReference type="Gene3D" id="1.10.260.40">
    <property type="entry name" value="lambda repressor-like DNA-binding domains"/>
    <property type="match status" value="1"/>
</dbReference>
<proteinExistence type="predicted"/>
<dbReference type="GO" id="GO:0003677">
    <property type="term" value="F:DNA binding"/>
    <property type="evidence" value="ECO:0007669"/>
    <property type="project" value="InterPro"/>
</dbReference>